<dbReference type="EMBL" id="CM017691">
    <property type="protein sequence ID" value="TYH22129.1"/>
    <property type="molecule type" value="Genomic_DNA"/>
</dbReference>
<protein>
    <submittedName>
        <fullName evidence="1">Uncharacterized protein</fullName>
    </submittedName>
</protein>
<evidence type="ECO:0000313" key="1">
    <source>
        <dbReference type="EMBL" id="TYH22129.1"/>
    </source>
</evidence>
<reference evidence="1 2" key="1">
    <citation type="submission" date="2019-06" db="EMBL/GenBank/DDBJ databases">
        <title>WGS assembly of Gossypium darwinii.</title>
        <authorList>
            <person name="Chen Z.J."/>
            <person name="Sreedasyam A."/>
            <person name="Ando A."/>
            <person name="Song Q."/>
            <person name="De L."/>
            <person name="Hulse-Kemp A."/>
            <person name="Ding M."/>
            <person name="Ye W."/>
            <person name="Kirkbride R."/>
            <person name="Jenkins J."/>
            <person name="Plott C."/>
            <person name="Lovell J."/>
            <person name="Lin Y.-M."/>
            <person name="Vaughn R."/>
            <person name="Liu B."/>
            <person name="Li W."/>
            <person name="Simpson S."/>
            <person name="Scheffler B."/>
            <person name="Saski C."/>
            <person name="Grover C."/>
            <person name="Hu G."/>
            <person name="Conover J."/>
            <person name="Carlson J."/>
            <person name="Shu S."/>
            <person name="Boston L."/>
            <person name="Williams M."/>
            <person name="Peterson D."/>
            <person name="Mcgee K."/>
            <person name="Jones D."/>
            <person name="Wendel J."/>
            <person name="Stelly D."/>
            <person name="Grimwood J."/>
            <person name="Schmutz J."/>
        </authorList>
    </citation>
    <scope>NUCLEOTIDE SEQUENCE [LARGE SCALE GENOMIC DNA]</scope>
    <source>
        <strain evidence="1">1808015.09</strain>
    </source>
</reference>
<name>A0A5D2GXW0_GOSDA</name>
<dbReference type="AlphaFoldDB" id="A0A5D2GXW0"/>
<dbReference type="Proteomes" id="UP000323506">
    <property type="component" value="Chromosome A04"/>
</dbReference>
<proteinExistence type="predicted"/>
<sequence length="48" mass="5521">MLKHLASTSNSSTVIGFMLLSIEYDFEWEMDMNGQLIVKMLDSLHCKL</sequence>
<accession>A0A5D2GXW0</accession>
<keyword evidence="2" id="KW-1185">Reference proteome</keyword>
<gene>
    <name evidence="1" type="ORF">ES288_A04G102600v1</name>
</gene>
<organism evidence="1 2">
    <name type="scientific">Gossypium darwinii</name>
    <name type="common">Darwin's cotton</name>
    <name type="synonym">Gossypium barbadense var. darwinii</name>
    <dbReference type="NCBI Taxonomy" id="34276"/>
    <lineage>
        <taxon>Eukaryota</taxon>
        <taxon>Viridiplantae</taxon>
        <taxon>Streptophyta</taxon>
        <taxon>Embryophyta</taxon>
        <taxon>Tracheophyta</taxon>
        <taxon>Spermatophyta</taxon>
        <taxon>Magnoliopsida</taxon>
        <taxon>eudicotyledons</taxon>
        <taxon>Gunneridae</taxon>
        <taxon>Pentapetalae</taxon>
        <taxon>rosids</taxon>
        <taxon>malvids</taxon>
        <taxon>Malvales</taxon>
        <taxon>Malvaceae</taxon>
        <taxon>Malvoideae</taxon>
        <taxon>Gossypium</taxon>
    </lineage>
</organism>
<evidence type="ECO:0000313" key="2">
    <source>
        <dbReference type="Proteomes" id="UP000323506"/>
    </source>
</evidence>